<evidence type="ECO:0000313" key="1">
    <source>
        <dbReference type="EMBL" id="GAA2211240.1"/>
    </source>
</evidence>
<name>A0ABN3CQ13_9ACTN</name>
<reference evidence="1 2" key="1">
    <citation type="journal article" date="2019" name="Int. J. Syst. Evol. Microbiol.">
        <title>The Global Catalogue of Microorganisms (GCM) 10K type strain sequencing project: providing services to taxonomists for standard genome sequencing and annotation.</title>
        <authorList>
            <consortium name="The Broad Institute Genomics Platform"/>
            <consortium name="The Broad Institute Genome Sequencing Center for Infectious Disease"/>
            <person name="Wu L."/>
            <person name="Ma J."/>
        </authorList>
    </citation>
    <scope>NUCLEOTIDE SEQUENCE [LARGE SCALE GENOMIC DNA]</scope>
    <source>
        <strain evidence="1 2">JCM 16114</strain>
    </source>
</reference>
<evidence type="ECO:0000313" key="2">
    <source>
        <dbReference type="Proteomes" id="UP001499843"/>
    </source>
</evidence>
<accession>A0ABN3CQ13</accession>
<sequence>MALGRLLSVYVTRLSLAAVFGTIRRCPLPSAQAKPYTAVAGALGKAAVDVLRGAAAAGALRETTAAAVVAKATSRRMNGLPRTK</sequence>
<organism evidence="1 2">
    <name type="scientific">Nonomuraea monospora</name>
    <dbReference type="NCBI Taxonomy" id="568818"/>
    <lineage>
        <taxon>Bacteria</taxon>
        <taxon>Bacillati</taxon>
        <taxon>Actinomycetota</taxon>
        <taxon>Actinomycetes</taxon>
        <taxon>Streptosporangiales</taxon>
        <taxon>Streptosporangiaceae</taxon>
        <taxon>Nonomuraea</taxon>
    </lineage>
</organism>
<dbReference type="EMBL" id="BAAAQX010000020">
    <property type="protein sequence ID" value="GAA2211240.1"/>
    <property type="molecule type" value="Genomic_DNA"/>
</dbReference>
<gene>
    <name evidence="1" type="ORF">GCM10009850_066990</name>
</gene>
<proteinExistence type="predicted"/>
<protein>
    <recommendedName>
        <fullName evidence="3">DUF4235 domain-containing protein</fullName>
    </recommendedName>
</protein>
<evidence type="ECO:0008006" key="3">
    <source>
        <dbReference type="Google" id="ProtNLM"/>
    </source>
</evidence>
<keyword evidence="2" id="KW-1185">Reference proteome</keyword>
<dbReference type="Proteomes" id="UP001499843">
    <property type="component" value="Unassembled WGS sequence"/>
</dbReference>
<comment type="caution">
    <text evidence="1">The sequence shown here is derived from an EMBL/GenBank/DDBJ whole genome shotgun (WGS) entry which is preliminary data.</text>
</comment>